<dbReference type="OrthoDB" id="5874739at2759"/>
<dbReference type="EMBL" id="UYYB01014659">
    <property type="protein sequence ID" value="VDM70087.1"/>
    <property type="molecule type" value="Genomic_DNA"/>
</dbReference>
<evidence type="ECO:0000256" key="1">
    <source>
        <dbReference type="SAM" id="MobiDB-lite"/>
    </source>
</evidence>
<dbReference type="Proteomes" id="UP000270094">
    <property type="component" value="Unassembled WGS sequence"/>
</dbReference>
<evidence type="ECO:0000313" key="2">
    <source>
        <dbReference type="EMBL" id="VDM70087.1"/>
    </source>
</evidence>
<protein>
    <submittedName>
        <fullName evidence="2">Uncharacterized protein</fullName>
    </submittedName>
</protein>
<keyword evidence="3" id="KW-1185">Reference proteome</keyword>
<accession>A0A3P7J0X2</accession>
<proteinExistence type="predicted"/>
<feature type="compositionally biased region" description="Basic and acidic residues" evidence="1">
    <location>
        <begin position="49"/>
        <end position="90"/>
    </location>
</feature>
<dbReference type="AlphaFoldDB" id="A0A3P7J0X2"/>
<evidence type="ECO:0000313" key="3">
    <source>
        <dbReference type="Proteomes" id="UP000270094"/>
    </source>
</evidence>
<sequence>MRELSGRKDLDNFKRSEIDTSTIKYANPALERKRTEIMAGKHEKRLKAKKELLAKKSLSKAKDGKGIKKDVKKDANKNNKDSKPLKRKIEQNAAEEKDDLESDLKLMKKMKKGRLSKKELRDVL</sequence>
<gene>
    <name evidence="2" type="ORF">SVUK_LOCUS5085</name>
</gene>
<organism evidence="2 3">
    <name type="scientific">Strongylus vulgaris</name>
    <name type="common">Blood worm</name>
    <dbReference type="NCBI Taxonomy" id="40348"/>
    <lineage>
        <taxon>Eukaryota</taxon>
        <taxon>Metazoa</taxon>
        <taxon>Ecdysozoa</taxon>
        <taxon>Nematoda</taxon>
        <taxon>Chromadorea</taxon>
        <taxon>Rhabditida</taxon>
        <taxon>Rhabditina</taxon>
        <taxon>Rhabditomorpha</taxon>
        <taxon>Strongyloidea</taxon>
        <taxon>Strongylidae</taxon>
        <taxon>Strongylus</taxon>
    </lineage>
</organism>
<feature type="region of interest" description="Disordered" evidence="1">
    <location>
        <begin position="34"/>
        <end position="103"/>
    </location>
</feature>
<reference evidence="2 3" key="1">
    <citation type="submission" date="2018-11" db="EMBL/GenBank/DDBJ databases">
        <authorList>
            <consortium name="Pathogen Informatics"/>
        </authorList>
    </citation>
    <scope>NUCLEOTIDE SEQUENCE [LARGE SCALE GENOMIC DNA]</scope>
</reference>
<name>A0A3P7J0X2_STRVU</name>